<protein>
    <submittedName>
        <fullName evidence="1">S-layer domain-containing protein</fullName>
    </submittedName>
</protein>
<organism evidence="1 2">
    <name type="scientific">Thermoanaerobacterium thermosaccharolyticum</name>
    <name type="common">Clostridium thermosaccharolyticum</name>
    <dbReference type="NCBI Taxonomy" id="1517"/>
    <lineage>
        <taxon>Bacteria</taxon>
        <taxon>Bacillati</taxon>
        <taxon>Bacillota</taxon>
        <taxon>Clostridia</taxon>
        <taxon>Thermoanaerobacterales</taxon>
        <taxon>Thermoanaerobacteraceae</taxon>
        <taxon>Thermoanaerobacterium</taxon>
    </lineage>
</organism>
<name>A0A223HWN6_THETR</name>
<evidence type="ECO:0000313" key="2">
    <source>
        <dbReference type="Proteomes" id="UP000214975"/>
    </source>
</evidence>
<sequence length="389" mass="42836">MKKYVSLFLIAMMIAAIPVIGLAAQPSSNYMTRQEFLNDLIKEAGIDLGGKDVSQYVVDNRILEGDGKGNLMLSEPITYEQIATILSRFYGLSMIDAHQVEGSEYVYALEEGLIPQDVLLNRKVTVDEGQQILSKIFDSYSKVKDMIDGSKNTTVKSGSLTGNMKIAVGFNNGVASPFDTVSAQVYADFNLDQGIHEVIGMTIPNAGSMTVEEYMMGDKVYVKSPDGQWSYITVPGMSNITNLEKLQQQNNLFSKDVLYRYAGTSYLNGKTVNVVYAYTKITDMSKVDDLIKALGLGNILNGMTYSDLVDGVYEKCVYYIDANTNQVNQLDMILKIAYKQGAKVGGVEMPLKWEMVSGSMVYSNVNENVNVVLPDDAKNAKELTVPAQN</sequence>
<gene>
    <name evidence="1" type="ORF">Thert_00726</name>
</gene>
<dbReference type="EMBL" id="CP016893">
    <property type="protein sequence ID" value="AST56886.1"/>
    <property type="molecule type" value="Genomic_DNA"/>
</dbReference>
<dbReference type="RefSeq" id="WP_094396912.1">
    <property type="nucleotide sequence ID" value="NZ_CP016893.1"/>
</dbReference>
<dbReference type="Proteomes" id="UP000214975">
    <property type="component" value="Chromosome"/>
</dbReference>
<dbReference type="Gene3D" id="2.50.20.20">
    <property type="match status" value="1"/>
</dbReference>
<accession>A0A223HWN6</accession>
<evidence type="ECO:0000313" key="1">
    <source>
        <dbReference type="EMBL" id="AST56886.1"/>
    </source>
</evidence>
<proteinExistence type="predicted"/>
<dbReference type="AlphaFoldDB" id="A0A223HWN6"/>
<reference evidence="1 2" key="1">
    <citation type="submission" date="2016-08" db="EMBL/GenBank/DDBJ databases">
        <title>A novel genetic cassette of butanologenic Thermoanaerobacterium thermosaccharolyticum that directly convert cellulose to butanol.</title>
        <authorList>
            <person name="Li T."/>
            <person name="He J."/>
        </authorList>
    </citation>
    <scope>NUCLEOTIDE SEQUENCE [LARGE SCALE GENOMIC DNA]</scope>
    <source>
        <strain evidence="1 2">TG57</strain>
    </source>
</reference>